<dbReference type="InterPro" id="IPR005174">
    <property type="entry name" value="KIB1-4_b-propeller"/>
</dbReference>
<evidence type="ECO:0000313" key="3">
    <source>
        <dbReference type="Proteomes" id="UP001443914"/>
    </source>
</evidence>
<evidence type="ECO:0000313" key="2">
    <source>
        <dbReference type="EMBL" id="KAK9669900.1"/>
    </source>
</evidence>
<protein>
    <recommendedName>
        <fullName evidence="1">KIB1-4 beta-propeller domain-containing protein</fullName>
    </recommendedName>
</protein>
<dbReference type="InterPro" id="IPR051304">
    <property type="entry name" value="SCF_F-box_domain"/>
</dbReference>
<evidence type="ECO:0000259" key="1">
    <source>
        <dbReference type="Pfam" id="PF03478"/>
    </source>
</evidence>
<dbReference type="EMBL" id="JBDFQZ010000013">
    <property type="protein sequence ID" value="KAK9669900.1"/>
    <property type="molecule type" value="Genomic_DNA"/>
</dbReference>
<reference evidence="2" key="1">
    <citation type="submission" date="2024-03" db="EMBL/GenBank/DDBJ databases">
        <title>WGS assembly of Saponaria officinalis var. Norfolk2.</title>
        <authorList>
            <person name="Jenkins J."/>
            <person name="Shu S."/>
            <person name="Grimwood J."/>
            <person name="Barry K."/>
            <person name="Goodstein D."/>
            <person name="Schmutz J."/>
            <person name="Leebens-Mack J."/>
            <person name="Osbourn A."/>
        </authorList>
    </citation>
    <scope>NUCLEOTIDE SEQUENCE [LARGE SCALE GENOMIC DNA]</scope>
    <source>
        <strain evidence="2">JIC</strain>
    </source>
</reference>
<dbReference type="Pfam" id="PF03478">
    <property type="entry name" value="Beta-prop_KIB1-4"/>
    <property type="match status" value="1"/>
</dbReference>
<feature type="domain" description="KIB1-4 beta-propeller" evidence="1">
    <location>
        <begin position="159"/>
        <end position="287"/>
    </location>
</feature>
<dbReference type="Proteomes" id="UP001443914">
    <property type="component" value="Unassembled WGS sequence"/>
</dbReference>
<dbReference type="AlphaFoldDB" id="A0AAW1H198"/>
<sequence>MAPFSPCPVHPNLSPPLPIIMPMPPGSGDSRYSLNRCILSVIVIYFLRLTVDDHPMFPPSAWLFFINQPDRRKLRLQKPFLIPNFHKPYRFPRTLNLLDSHATELGHFYNLTGPGGDSTINGIHFVMAILSSNMSAVFTVSYDGKLGFVRVRVGERWEIIHGGKILGIDRRARIGLVKPFTLNPIVPPISGGGGRRKQLVESLGKLFLVVRCNRFKKKSEKSVAFKVYKLSLDVKKKKWNEVIEFGDRIFLFGNLFSLSISTRQLGGVCKKNCILYENMSFSVYGGNDDDYDTFFRGLGLYDLYVGVWHLEDAAHIGSIGSYPCYFELLWPPPSWNFPMYK</sequence>
<dbReference type="PANTHER" id="PTHR47123">
    <property type="entry name" value="F-BOX PROTEIN SKIP23"/>
    <property type="match status" value="1"/>
</dbReference>
<keyword evidence="3" id="KW-1185">Reference proteome</keyword>
<proteinExistence type="predicted"/>
<accession>A0AAW1H198</accession>
<gene>
    <name evidence="2" type="ORF">RND81_13G162400</name>
</gene>
<comment type="caution">
    <text evidence="2">The sequence shown here is derived from an EMBL/GenBank/DDBJ whole genome shotgun (WGS) entry which is preliminary data.</text>
</comment>
<dbReference type="PANTHER" id="PTHR47123:SF6">
    <property type="entry name" value="F-BOX PROTEIN SKIP23-LIKE ISOFORM X1"/>
    <property type="match status" value="1"/>
</dbReference>
<organism evidence="2 3">
    <name type="scientific">Saponaria officinalis</name>
    <name type="common">Common soapwort</name>
    <name type="synonym">Lychnis saponaria</name>
    <dbReference type="NCBI Taxonomy" id="3572"/>
    <lineage>
        <taxon>Eukaryota</taxon>
        <taxon>Viridiplantae</taxon>
        <taxon>Streptophyta</taxon>
        <taxon>Embryophyta</taxon>
        <taxon>Tracheophyta</taxon>
        <taxon>Spermatophyta</taxon>
        <taxon>Magnoliopsida</taxon>
        <taxon>eudicotyledons</taxon>
        <taxon>Gunneridae</taxon>
        <taxon>Pentapetalae</taxon>
        <taxon>Caryophyllales</taxon>
        <taxon>Caryophyllaceae</taxon>
        <taxon>Caryophylleae</taxon>
        <taxon>Saponaria</taxon>
    </lineage>
</organism>
<name>A0AAW1H198_SAPOF</name>